<sequence length="816" mass="92355">MDRELEISVDKLLVKRLDAIEENGVERFPSDVDYDEKRESLIRRIDFAWAVEKDDNKKQKKKSSKESGSTTATTPWQWQSMVENLQLAHQELSVIIDLINTVEANDAVTVAGMTKPKPLPNELLSDLAVSAATKLQCYRRLSKYFKQSAKALEQQIAREARFYGALIRLQQNWKVKRQRVAAAASGNEGFTIDLFDSLLYDSAAVLKPSSLSTIRIEHDLAGMLAINLPPNSCRSLCFGFLGFHSTDSSKESDEAKIYCSAHPSKEAEKESVSDDDCVRETHSLLREVHQAIFYEQLFDIVNREAFKQSLGVNLTGIRENYLQLGIGQGTSVFISLTPASQGDKKVDSSGTQKVESSVLPLESLDGVKLSEEKDDSLKKRRGYPNRVCYEIYLQQIFHEHLYVRDKNRSILTGTRAIGQQSKDGSGLLGHFCMSLAHRIFSNKVHMELENMVCGVPYLQLMSHPTWHSRTSSWTLFLKVPLSILHGGAQLQTTEIHGVKNVGKSQFRTKVVVNDNRINVEGEGTPNVVGLFKERSEDISSINKYDCDLADLPVIILQQVASQVIRWLHEEALMVGIKANRDFLCLSFELEQGETVTLVAHVDPEDINGCISWWLVYSFCGGIMSGGTPVGGGYMRQRHSQGYASSGDDLEDDACSRPQPFSPPTSRPRTWLEILENALWIASALFIIYYGDRHSNFIYLLWHDDRIRRLPLYLGLLCFGLNVTFFFYSSMLIWSVRRFDEKWELFSMSALPFVTLLGLVSFCLLSFALWPIWSFLDPPSLGMYSHLPFTLFMACMVIFPHSMIGTFRPQNDMFRID</sequence>
<accession>A0ACC1AXA7</accession>
<gene>
    <name evidence="1" type="ORF">Patl1_13120</name>
</gene>
<keyword evidence="2" id="KW-1185">Reference proteome</keyword>
<name>A0ACC1AXA7_9ROSI</name>
<dbReference type="Proteomes" id="UP001164250">
    <property type="component" value="Chromosome 8"/>
</dbReference>
<organism evidence="1 2">
    <name type="scientific">Pistacia atlantica</name>
    <dbReference type="NCBI Taxonomy" id="434234"/>
    <lineage>
        <taxon>Eukaryota</taxon>
        <taxon>Viridiplantae</taxon>
        <taxon>Streptophyta</taxon>
        <taxon>Embryophyta</taxon>
        <taxon>Tracheophyta</taxon>
        <taxon>Spermatophyta</taxon>
        <taxon>Magnoliopsida</taxon>
        <taxon>eudicotyledons</taxon>
        <taxon>Gunneridae</taxon>
        <taxon>Pentapetalae</taxon>
        <taxon>rosids</taxon>
        <taxon>malvids</taxon>
        <taxon>Sapindales</taxon>
        <taxon>Anacardiaceae</taxon>
        <taxon>Pistacia</taxon>
    </lineage>
</organism>
<dbReference type="EMBL" id="CM047904">
    <property type="protein sequence ID" value="KAJ0091331.1"/>
    <property type="molecule type" value="Genomic_DNA"/>
</dbReference>
<evidence type="ECO:0000313" key="1">
    <source>
        <dbReference type="EMBL" id="KAJ0091331.1"/>
    </source>
</evidence>
<comment type="caution">
    <text evidence="1">The sequence shown here is derived from an EMBL/GenBank/DDBJ whole genome shotgun (WGS) entry which is preliminary data.</text>
</comment>
<reference evidence="2" key="1">
    <citation type="journal article" date="2023" name="G3 (Bethesda)">
        <title>Genome assembly and association tests identify interacting loci associated with vigor, precocity, and sex in interspecific pistachio rootstocks.</title>
        <authorList>
            <person name="Palmer W."/>
            <person name="Jacygrad E."/>
            <person name="Sagayaradj S."/>
            <person name="Cavanaugh K."/>
            <person name="Han R."/>
            <person name="Bertier L."/>
            <person name="Beede B."/>
            <person name="Kafkas S."/>
            <person name="Golino D."/>
            <person name="Preece J."/>
            <person name="Michelmore R."/>
        </authorList>
    </citation>
    <scope>NUCLEOTIDE SEQUENCE [LARGE SCALE GENOMIC DNA]</scope>
</reference>
<evidence type="ECO:0000313" key="2">
    <source>
        <dbReference type="Proteomes" id="UP001164250"/>
    </source>
</evidence>
<proteinExistence type="predicted"/>
<protein>
    <submittedName>
        <fullName evidence="1">Uncharacterized protein</fullName>
    </submittedName>
</protein>